<dbReference type="Proteomes" id="UP000244336">
    <property type="component" value="Chromosome 9"/>
</dbReference>
<reference evidence="2 3" key="1">
    <citation type="submission" date="2018-04" db="EMBL/GenBank/DDBJ databases">
        <title>WGS assembly of Panicum hallii var. hallii HAL2.</title>
        <authorList>
            <person name="Lovell J."/>
            <person name="Jenkins J."/>
            <person name="Lowry D."/>
            <person name="Mamidi S."/>
            <person name="Sreedasyam A."/>
            <person name="Weng X."/>
            <person name="Barry K."/>
            <person name="Bonette J."/>
            <person name="Campitelli B."/>
            <person name="Daum C."/>
            <person name="Gordon S."/>
            <person name="Gould B."/>
            <person name="Lipzen A."/>
            <person name="MacQueen A."/>
            <person name="Palacio-Mejia J."/>
            <person name="Plott C."/>
            <person name="Shakirov E."/>
            <person name="Shu S."/>
            <person name="Yoshinaga Y."/>
            <person name="Zane M."/>
            <person name="Rokhsar D."/>
            <person name="Grimwood J."/>
            <person name="Schmutz J."/>
            <person name="Juenger T."/>
        </authorList>
    </citation>
    <scope>NUCLEOTIDE SEQUENCE [LARGE SCALE GENOMIC DNA]</scope>
    <source>
        <strain evidence="3">cv. HAL2</strain>
    </source>
</reference>
<feature type="region of interest" description="Disordered" evidence="1">
    <location>
        <begin position="41"/>
        <end position="66"/>
    </location>
</feature>
<accession>A0A2T7CEZ9</accession>
<gene>
    <name evidence="2" type="ORF">GQ55_9G539100</name>
</gene>
<sequence length="66" mass="7022">MNNRSRGASLLRRLAQQAGGFFTFTAGHLMGMGGTEAAVDMAGWPPHAHQGRELEKPNSLKGSAKN</sequence>
<organism evidence="2 3">
    <name type="scientific">Panicum hallii var. hallii</name>
    <dbReference type="NCBI Taxonomy" id="1504633"/>
    <lineage>
        <taxon>Eukaryota</taxon>
        <taxon>Viridiplantae</taxon>
        <taxon>Streptophyta</taxon>
        <taxon>Embryophyta</taxon>
        <taxon>Tracheophyta</taxon>
        <taxon>Spermatophyta</taxon>
        <taxon>Magnoliopsida</taxon>
        <taxon>Liliopsida</taxon>
        <taxon>Poales</taxon>
        <taxon>Poaceae</taxon>
        <taxon>PACMAD clade</taxon>
        <taxon>Panicoideae</taxon>
        <taxon>Panicodae</taxon>
        <taxon>Paniceae</taxon>
        <taxon>Panicinae</taxon>
        <taxon>Panicum</taxon>
        <taxon>Panicum sect. Panicum</taxon>
    </lineage>
</organism>
<proteinExistence type="predicted"/>
<name>A0A2T7CEZ9_9POAL</name>
<dbReference type="AlphaFoldDB" id="A0A2T7CEZ9"/>
<dbReference type="EMBL" id="CM009757">
    <property type="protein sequence ID" value="PUZ41878.1"/>
    <property type="molecule type" value="Genomic_DNA"/>
</dbReference>
<dbReference type="Gramene" id="PUZ41878">
    <property type="protein sequence ID" value="PUZ41878"/>
    <property type="gene ID" value="GQ55_9G539100"/>
</dbReference>
<evidence type="ECO:0000256" key="1">
    <source>
        <dbReference type="SAM" id="MobiDB-lite"/>
    </source>
</evidence>
<protein>
    <submittedName>
        <fullName evidence="2">Uncharacterized protein</fullName>
    </submittedName>
</protein>
<evidence type="ECO:0000313" key="2">
    <source>
        <dbReference type="EMBL" id="PUZ41878.1"/>
    </source>
</evidence>
<evidence type="ECO:0000313" key="3">
    <source>
        <dbReference type="Proteomes" id="UP000244336"/>
    </source>
</evidence>
<keyword evidence="3" id="KW-1185">Reference proteome</keyword>